<dbReference type="EMBL" id="CP042467">
    <property type="protein sequence ID" value="QED27374.1"/>
    <property type="molecule type" value="Genomic_DNA"/>
</dbReference>
<protein>
    <submittedName>
        <fullName evidence="3">Uncharacterized protein</fullName>
    </submittedName>
</protein>
<name>A0A5B8XPB5_9DELT</name>
<evidence type="ECO:0000256" key="2">
    <source>
        <dbReference type="SAM" id="SignalP"/>
    </source>
</evidence>
<dbReference type="KEGG" id="bbae:FRD01_09005"/>
<keyword evidence="2" id="KW-0732">Signal</keyword>
<feature type="region of interest" description="Disordered" evidence="1">
    <location>
        <begin position="289"/>
        <end position="308"/>
    </location>
</feature>
<keyword evidence="4" id="KW-1185">Reference proteome</keyword>
<proteinExistence type="predicted"/>
<feature type="chain" id="PRO_5023036091" evidence="2">
    <location>
        <begin position="23"/>
        <end position="308"/>
    </location>
</feature>
<feature type="region of interest" description="Disordered" evidence="1">
    <location>
        <begin position="32"/>
        <end position="83"/>
    </location>
</feature>
<dbReference type="Proteomes" id="UP000321595">
    <property type="component" value="Chromosome"/>
</dbReference>
<feature type="signal peptide" evidence="2">
    <location>
        <begin position="1"/>
        <end position="22"/>
    </location>
</feature>
<accession>A0A5B8XPB5</accession>
<dbReference type="RefSeq" id="WP_146959059.1">
    <property type="nucleotide sequence ID" value="NZ_CP042467.1"/>
</dbReference>
<reference evidence="3 4" key="1">
    <citation type="submission" date="2019-08" db="EMBL/GenBank/DDBJ databases">
        <authorList>
            <person name="Liang Q."/>
        </authorList>
    </citation>
    <scope>NUCLEOTIDE SEQUENCE [LARGE SCALE GENOMIC DNA]</scope>
    <source>
        <strain evidence="3 4">V1718</strain>
    </source>
</reference>
<evidence type="ECO:0000313" key="3">
    <source>
        <dbReference type="EMBL" id="QED27374.1"/>
    </source>
</evidence>
<dbReference type="OrthoDB" id="5518735at2"/>
<evidence type="ECO:0000313" key="4">
    <source>
        <dbReference type="Proteomes" id="UP000321595"/>
    </source>
</evidence>
<gene>
    <name evidence="3" type="ORF">FRD01_09005</name>
</gene>
<dbReference type="AlphaFoldDB" id="A0A5B8XPB5"/>
<feature type="compositionally biased region" description="Polar residues" evidence="1">
    <location>
        <begin position="65"/>
        <end position="75"/>
    </location>
</feature>
<sequence length="308" mass="33592">MNTRLILLISTLLLGAPGTACIDADGPRELYEDDLGEDAGTQDMGLDSTSDMQVGPDMALEDSGQDQNTEDQGQPGNCVPNRDGVIERDEVTLRAGLNAKFKVSTRAEFNTAPEEVEGESVWDLSGDFDGDSLTIVELQEPDSFWFSADFPDATYVTQLSADSDLLGIFKSSETGLELLGVASPEEGFTQTKLEYDPPVEVLKFPIEEGSQWETESSVSGTALGVFSLYDETYVTREAGQGILKTPFADFPVTRLRVDLERVVGFVTTTTRQYVWVSECFGTVGTVRSSDNESDIEFSSPSEIRRIAP</sequence>
<evidence type="ECO:0000256" key="1">
    <source>
        <dbReference type="SAM" id="MobiDB-lite"/>
    </source>
</evidence>
<organism evidence="3 4">
    <name type="scientific">Microvenator marinus</name>
    <dbReference type="NCBI Taxonomy" id="2600177"/>
    <lineage>
        <taxon>Bacteria</taxon>
        <taxon>Deltaproteobacteria</taxon>
        <taxon>Bradymonadales</taxon>
        <taxon>Microvenatoraceae</taxon>
        <taxon>Microvenator</taxon>
    </lineage>
</organism>